<dbReference type="AlphaFoldDB" id="A0A550CRN7"/>
<dbReference type="Proteomes" id="UP000320762">
    <property type="component" value="Unassembled WGS sequence"/>
</dbReference>
<feature type="region of interest" description="Disordered" evidence="1">
    <location>
        <begin position="27"/>
        <end position="61"/>
    </location>
</feature>
<dbReference type="EMBL" id="VDMD01000002">
    <property type="protein sequence ID" value="TRM67434.1"/>
    <property type="molecule type" value="Genomic_DNA"/>
</dbReference>
<accession>A0A550CRN7</accession>
<comment type="caution">
    <text evidence="2">The sequence shown here is derived from an EMBL/GenBank/DDBJ whole genome shotgun (WGS) entry which is preliminary data.</text>
</comment>
<protein>
    <submittedName>
        <fullName evidence="2">Uncharacterized protein</fullName>
    </submittedName>
</protein>
<evidence type="ECO:0000313" key="3">
    <source>
        <dbReference type="Proteomes" id="UP000320762"/>
    </source>
</evidence>
<sequence length="61" mass="6463">MRWGMGGPATLRLLARADHDRVPARTLRLTASSPQSHAVKLSGDPSLPTMLSSVNIPQGSV</sequence>
<organism evidence="2 3">
    <name type="scientific">Schizophyllum amplum</name>
    <dbReference type="NCBI Taxonomy" id="97359"/>
    <lineage>
        <taxon>Eukaryota</taxon>
        <taxon>Fungi</taxon>
        <taxon>Dikarya</taxon>
        <taxon>Basidiomycota</taxon>
        <taxon>Agaricomycotina</taxon>
        <taxon>Agaricomycetes</taxon>
        <taxon>Agaricomycetidae</taxon>
        <taxon>Agaricales</taxon>
        <taxon>Schizophyllaceae</taxon>
        <taxon>Schizophyllum</taxon>
    </lineage>
</organism>
<proteinExistence type="predicted"/>
<evidence type="ECO:0000313" key="2">
    <source>
        <dbReference type="EMBL" id="TRM67434.1"/>
    </source>
</evidence>
<gene>
    <name evidence="2" type="ORF">BD626DRAFT_478781</name>
</gene>
<name>A0A550CRN7_9AGAR</name>
<reference evidence="2 3" key="1">
    <citation type="journal article" date="2019" name="New Phytol.">
        <title>Comparative genomics reveals unique wood-decay strategies and fruiting body development in the Schizophyllaceae.</title>
        <authorList>
            <person name="Almasi E."/>
            <person name="Sahu N."/>
            <person name="Krizsan K."/>
            <person name="Balint B."/>
            <person name="Kovacs G.M."/>
            <person name="Kiss B."/>
            <person name="Cseklye J."/>
            <person name="Drula E."/>
            <person name="Henrissat B."/>
            <person name="Nagy I."/>
            <person name="Chovatia M."/>
            <person name="Adam C."/>
            <person name="LaButti K."/>
            <person name="Lipzen A."/>
            <person name="Riley R."/>
            <person name="Grigoriev I.V."/>
            <person name="Nagy L.G."/>
        </authorList>
    </citation>
    <scope>NUCLEOTIDE SEQUENCE [LARGE SCALE GENOMIC DNA]</scope>
    <source>
        <strain evidence="2 3">NL-1724</strain>
    </source>
</reference>
<feature type="compositionally biased region" description="Polar residues" evidence="1">
    <location>
        <begin position="49"/>
        <end position="61"/>
    </location>
</feature>
<keyword evidence="3" id="KW-1185">Reference proteome</keyword>
<feature type="non-terminal residue" evidence="2">
    <location>
        <position position="61"/>
    </location>
</feature>
<evidence type="ECO:0000256" key="1">
    <source>
        <dbReference type="SAM" id="MobiDB-lite"/>
    </source>
</evidence>